<name>A0A7I7PEU3_9MYCO</name>
<dbReference type="PANTHER" id="PTHR33747:SF1">
    <property type="entry name" value="ADENYLATE CYCLASE-ASSOCIATED CAP C-TERMINAL DOMAIN-CONTAINING PROTEIN"/>
    <property type="match status" value="1"/>
</dbReference>
<proteinExistence type="predicted"/>
<evidence type="ECO:0008006" key="5">
    <source>
        <dbReference type="Google" id="ProtNLM"/>
    </source>
</evidence>
<dbReference type="EMBL" id="AP022583">
    <property type="protein sequence ID" value="BBY07090.1"/>
    <property type="molecule type" value="Genomic_DNA"/>
</dbReference>
<dbReference type="OrthoDB" id="3343588at2"/>
<evidence type="ECO:0000313" key="1">
    <source>
        <dbReference type="EMBL" id="BBY07090.1"/>
    </source>
</evidence>
<evidence type="ECO:0000313" key="3">
    <source>
        <dbReference type="Proteomes" id="UP000192374"/>
    </source>
</evidence>
<dbReference type="SUPFAM" id="SSF103642">
    <property type="entry name" value="Sec-C motif"/>
    <property type="match status" value="1"/>
</dbReference>
<dbReference type="Pfam" id="PF02810">
    <property type="entry name" value="SEC-C"/>
    <property type="match status" value="1"/>
</dbReference>
<keyword evidence="3" id="KW-1185">Reference proteome</keyword>
<reference evidence="1" key="3">
    <citation type="submission" date="2020-02" db="EMBL/GenBank/DDBJ databases">
        <authorList>
            <person name="Matsumoto Y."/>
            <person name="Motooka D."/>
            <person name="Nakamura S."/>
        </authorList>
    </citation>
    <scope>NUCLEOTIDE SEQUENCE</scope>
    <source>
        <strain evidence="1">JCM 16367</strain>
    </source>
</reference>
<dbReference type="InterPro" id="IPR004027">
    <property type="entry name" value="SEC_C_motif"/>
</dbReference>
<dbReference type="Proteomes" id="UP000466894">
    <property type="component" value="Chromosome"/>
</dbReference>
<dbReference type="EMBL" id="MVIC01000031">
    <property type="protein sequence ID" value="ORB12675.1"/>
    <property type="molecule type" value="Genomic_DNA"/>
</dbReference>
<evidence type="ECO:0000313" key="4">
    <source>
        <dbReference type="Proteomes" id="UP000466894"/>
    </source>
</evidence>
<reference evidence="1 4" key="2">
    <citation type="journal article" date="2019" name="Emerg. Microbes Infect.">
        <title>Comprehensive subspecies identification of 175 nontuberculous mycobacteria species based on 7547 genomic profiles.</title>
        <authorList>
            <person name="Matsumoto Y."/>
            <person name="Kinjo T."/>
            <person name="Motooka D."/>
            <person name="Nabeya D."/>
            <person name="Jung N."/>
            <person name="Uechi K."/>
            <person name="Horii T."/>
            <person name="Iida T."/>
            <person name="Fujita J."/>
            <person name="Nakamura S."/>
        </authorList>
    </citation>
    <scope>NUCLEOTIDE SEQUENCE [LARGE SCALE GENOMIC DNA]</scope>
    <source>
        <strain evidence="1 4">JCM 16367</strain>
    </source>
</reference>
<evidence type="ECO:0000313" key="2">
    <source>
        <dbReference type="EMBL" id="ORB12675.1"/>
    </source>
</evidence>
<protein>
    <recommendedName>
        <fullName evidence="5">SEC-C motif-containing protein</fullName>
    </recommendedName>
</protein>
<sequence>MTRLWRDEEPAAESAGSLGATALAWLPAGDYEHALQLWPEFAASDLVTGPDGPLPHALYCRALQQKLVEFAEAGFPGLAVAPVRVEPFTAWCAEQGQRPDSAEARAEYAAHLTAQGDPGVTPWPPSRNDPCWCGSGRKYKKCCAAPRFVDAHPPR</sequence>
<reference evidence="2 3" key="1">
    <citation type="submission" date="2017-02" db="EMBL/GenBank/DDBJ databases">
        <title>The new phylogeny of genus Mycobacterium.</title>
        <authorList>
            <person name="Tortoli E."/>
            <person name="Trovato A."/>
            <person name="Cirillo D.M."/>
        </authorList>
    </citation>
    <scope>NUCLEOTIDE SEQUENCE [LARGE SCALE GENOMIC DNA]</scope>
    <source>
        <strain evidence="2 3">DSM 45145</strain>
    </source>
</reference>
<dbReference type="RefSeq" id="WP_083088676.1">
    <property type="nucleotide sequence ID" value="NZ_AP022583.1"/>
</dbReference>
<gene>
    <name evidence="2" type="ORF">BST37_15620</name>
    <name evidence="1" type="ORF">MNVI_24080</name>
</gene>
<dbReference type="AlphaFoldDB" id="A0A7I7PEU3"/>
<dbReference type="Gene3D" id="3.10.450.50">
    <property type="match status" value="1"/>
</dbReference>
<dbReference type="PANTHER" id="PTHR33747">
    <property type="entry name" value="UPF0225 PROTEIN SCO1677"/>
    <property type="match status" value="1"/>
</dbReference>
<dbReference type="KEGG" id="mnv:MNVI_24080"/>
<accession>A0A7I7PEU3</accession>
<organism evidence="1 4">
    <name type="scientific">Mycobacterium noviomagense</name>
    <dbReference type="NCBI Taxonomy" id="459858"/>
    <lineage>
        <taxon>Bacteria</taxon>
        <taxon>Bacillati</taxon>
        <taxon>Actinomycetota</taxon>
        <taxon>Actinomycetes</taxon>
        <taxon>Mycobacteriales</taxon>
        <taxon>Mycobacteriaceae</taxon>
        <taxon>Mycobacterium</taxon>
    </lineage>
</organism>
<dbReference type="Proteomes" id="UP000192374">
    <property type="component" value="Unassembled WGS sequence"/>
</dbReference>